<keyword evidence="3 4" id="KW-0472">Membrane</keyword>
<evidence type="ECO:0000313" key="6">
    <source>
        <dbReference type="EMBL" id="OZC06137.1"/>
    </source>
</evidence>
<dbReference type="InterPro" id="IPR036640">
    <property type="entry name" value="ABC1_TM_sf"/>
</dbReference>
<feature type="transmembrane region" description="Helical" evidence="4">
    <location>
        <begin position="58"/>
        <end position="80"/>
    </location>
</feature>
<name>A0A238BL34_9BILA</name>
<keyword evidence="2 4" id="KW-1133">Transmembrane helix</keyword>
<organism evidence="6 7">
    <name type="scientific">Onchocerca flexuosa</name>
    <dbReference type="NCBI Taxonomy" id="387005"/>
    <lineage>
        <taxon>Eukaryota</taxon>
        <taxon>Metazoa</taxon>
        <taxon>Ecdysozoa</taxon>
        <taxon>Nematoda</taxon>
        <taxon>Chromadorea</taxon>
        <taxon>Rhabditida</taxon>
        <taxon>Spirurina</taxon>
        <taxon>Spiruromorpha</taxon>
        <taxon>Filarioidea</taxon>
        <taxon>Onchocercidae</taxon>
        <taxon>Onchocerca</taxon>
    </lineage>
</organism>
<dbReference type="AlphaFoldDB" id="A0A238BL34"/>
<protein>
    <recommendedName>
        <fullName evidence="5">ABC transmembrane type-1 domain-containing protein</fullName>
    </recommendedName>
</protein>
<feature type="domain" description="ABC transmembrane type-1" evidence="5">
    <location>
        <begin position="161"/>
        <end position="324"/>
    </location>
</feature>
<dbReference type="Pfam" id="PF00664">
    <property type="entry name" value="ABC_membrane"/>
    <property type="match status" value="1"/>
</dbReference>
<feature type="transmembrane region" description="Helical" evidence="4">
    <location>
        <begin position="158"/>
        <end position="179"/>
    </location>
</feature>
<proteinExistence type="predicted"/>
<evidence type="ECO:0000256" key="4">
    <source>
        <dbReference type="SAM" id="Phobius"/>
    </source>
</evidence>
<evidence type="ECO:0000256" key="3">
    <source>
        <dbReference type="ARBA" id="ARBA00023136"/>
    </source>
</evidence>
<gene>
    <name evidence="6" type="ORF">X798_06876</name>
</gene>
<dbReference type="GO" id="GO:0016020">
    <property type="term" value="C:membrane"/>
    <property type="evidence" value="ECO:0007669"/>
    <property type="project" value="InterPro"/>
</dbReference>
<dbReference type="SUPFAM" id="SSF90123">
    <property type="entry name" value="ABC transporter transmembrane region"/>
    <property type="match status" value="1"/>
</dbReference>
<evidence type="ECO:0000313" key="7">
    <source>
        <dbReference type="Proteomes" id="UP000242913"/>
    </source>
</evidence>
<dbReference type="Proteomes" id="UP000242913">
    <property type="component" value="Unassembled WGS sequence"/>
</dbReference>
<reference evidence="6 7" key="1">
    <citation type="submission" date="2015-12" db="EMBL/GenBank/DDBJ databases">
        <title>Draft genome of the nematode, Onchocerca flexuosa.</title>
        <authorList>
            <person name="Mitreva M."/>
        </authorList>
    </citation>
    <scope>NUCLEOTIDE SEQUENCE [LARGE SCALE GENOMIC DNA]</scope>
    <source>
        <strain evidence="6">Red Deer</strain>
    </source>
</reference>
<dbReference type="OrthoDB" id="5851609at2759"/>
<feature type="transmembrane region" description="Helical" evidence="4">
    <location>
        <begin position="27"/>
        <end position="46"/>
    </location>
</feature>
<keyword evidence="7" id="KW-1185">Reference proteome</keyword>
<feature type="transmembrane region" description="Helical" evidence="4">
    <location>
        <begin position="285"/>
        <end position="318"/>
    </location>
</feature>
<evidence type="ECO:0000256" key="2">
    <source>
        <dbReference type="ARBA" id="ARBA00022989"/>
    </source>
</evidence>
<dbReference type="PROSITE" id="PS50929">
    <property type="entry name" value="ABC_TM1F"/>
    <property type="match status" value="1"/>
</dbReference>
<evidence type="ECO:0000259" key="5">
    <source>
        <dbReference type="PROSITE" id="PS50929"/>
    </source>
</evidence>
<feature type="transmembrane region" description="Helical" evidence="4">
    <location>
        <begin position="199"/>
        <end position="219"/>
    </location>
</feature>
<dbReference type="Gene3D" id="1.20.1560.10">
    <property type="entry name" value="ABC transporter type 1, transmembrane domain"/>
    <property type="match status" value="2"/>
</dbReference>
<dbReference type="InterPro" id="IPR011527">
    <property type="entry name" value="ABC1_TM_dom"/>
</dbReference>
<dbReference type="EMBL" id="KZ270205">
    <property type="protein sequence ID" value="OZC06137.1"/>
    <property type="molecule type" value="Genomic_DNA"/>
</dbReference>
<accession>A0A238BL34</accession>
<evidence type="ECO:0000256" key="1">
    <source>
        <dbReference type="ARBA" id="ARBA00022692"/>
    </source>
</evidence>
<sequence length="451" mass="51700">MKLSSEIRNCTRYAILNQIWKNSHSGILSFTVFTFIGCGMLYGGYLLDTNQMIKKGDIFIIVLSMALIIDSISSTITYYYQIQKTFHAALYIRNFQQFDHQYMLTQYDNRRNPTDEIIVTLITVPKIKKPTIPSKENSIIRFINGTRSVLRNYHNHKLFFFVSFILAIMQGFEQVAYNIVMGQIFTAFRGTNLRDTPNIHALTFCAIQLSGIGFAVFIVRTASTTLAAVVSEHMAVSFRVILSRHLFKMADKESFGKLNVNSLVDENVLLTYEAKSLYHPYLSDLITHIVSVITNIILGFICSWEIALLGFIFIIFCLSVQIKMEFETFTPCCKCADDQHIQKEAELSKSSESFTFRAVNFLIVQTSGFMLKTICYALTAFICYHKYKHQTQAFISVIALFAACQEAVQLPNLIRKLYKSWHAVHRIFACMQNKSPKNCMPSISRTIMLEY</sequence>
<dbReference type="GO" id="GO:0140359">
    <property type="term" value="F:ABC-type transporter activity"/>
    <property type="evidence" value="ECO:0007669"/>
    <property type="project" value="InterPro"/>
</dbReference>
<keyword evidence="1 4" id="KW-0812">Transmembrane</keyword>
<dbReference type="GO" id="GO:0005524">
    <property type="term" value="F:ATP binding"/>
    <property type="evidence" value="ECO:0007669"/>
    <property type="project" value="InterPro"/>
</dbReference>